<reference evidence="3" key="1">
    <citation type="submission" date="2018-06" db="EMBL/GenBank/DDBJ databases">
        <authorList>
            <person name="Zhirakovskaya E."/>
        </authorList>
    </citation>
    <scope>NUCLEOTIDE SEQUENCE</scope>
</reference>
<dbReference type="EMBL" id="UOFD01000088">
    <property type="protein sequence ID" value="VAW55382.1"/>
    <property type="molecule type" value="Genomic_DNA"/>
</dbReference>
<feature type="domain" description="DUF4124" evidence="2">
    <location>
        <begin position="10"/>
        <end position="45"/>
    </location>
</feature>
<accession>A0A3B0WW06</accession>
<name>A0A3B0WW06_9ZZZZ</name>
<evidence type="ECO:0000256" key="1">
    <source>
        <dbReference type="SAM" id="MobiDB-lite"/>
    </source>
</evidence>
<dbReference type="AlphaFoldDB" id="A0A3B0WW06"/>
<dbReference type="InterPro" id="IPR025392">
    <property type="entry name" value="DUF4124"/>
</dbReference>
<feature type="compositionally biased region" description="Basic and acidic residues" evidence="1">
    <location>
        <begin position="62"/>
        <end position="83"/>
    </location>
</feature>
<evidence type="ECO:0000313" key="3">
    <source>
        <dbReference type="EMBL" id="VAW55382.1"/>
    </source>
</evidence>
<organism evidence="3">
    <name type="scientific">hydrothermal vent metagenome</name>
    <dbReference type="NCBI Taxonomy" id="652676"/>
    <lineage>
        <taxon>unclassified sequences</taxon>
        <taxon>metagenomes</taxon>
        <taxon>ecological metagenomes</taxon>
    </lineage>
</organism>
<evidence type="ECO:0000259" key="2">
    <source>
        <dbReference type="Pfam" id="PF13511"/>
    </source>
</evidence>
<sequence length="146" mass="17270">MKKISSILIFIAATTANSGVYKWTDEKGNVHFGDRPANQKKVTELIYDTESRAGITNSSGNNKERARMAKELETDRKEREGNREKRRIAKKKKQKKCSKSKKNLNFYQQTNRIYKYQENGERIYYSDKDREVKINKYKKQVAKYCR</sequence>
<gene>
    <name evidence="3" type="ORF">MNBD_GAMMA06-1507</name>
</gene>
<dbReference type="Pfam" id="PF13511">
    <property type="entry name" value="DUF4124"/>
    <property type="match status" value="1"/>
</dbReference>
<feature type="compositionally biased region" description="Basic residues" evidence="1">
    <location>
        <begin position="84"/>
        <end position="102"/>
    </location>
</feature>
<proteinExistence type="predicted"/>
<protein>
    <recommendedName>
        <fullName evidence="2">DUF4124 domain-containing protein</fullName>
    </recommendedName>
</protein>
<feature type="region of interest" description="Disordered" evidence="1">
    <location>
        <begin position="53"/>
        <end position="102"/>
    </location>
</feature>